<dbReference type="InterPro" id="IPR013766">
    <property type="entry name" value="Thioredoxin_domain"/>
</dbReference>
<dbReference type="AlphaFoldDB" id="A0A7R9ZSJ5"/>
<dbReference type="SUPFAM" id="SSF52833">
    <property type="entry name" value="Thioredoxin-like"/>
    <property type="match status" value="1"/>
</dbReference>
<proteinExistence type="inferred from homology"/>
<protein>
    <recommendedName>
        <fullName evidence="3">Thioredoxin domain-containing protein</fullName>
    </recommendedName>
</protein>
<evidence type="ECO:0000259" key="3">
    <source>
        <dbReference type="PROSITE" id="PS51352"/>
    </source>
</evidence>
<organism evidence="4">
    <name type="scientific">Craspedostauros australis</name>
    <dbReference type="NCBI Taxonomy" id="1486917"/>
    <lineage>
        <taxon>Eukaryota</taxon>
        <taxon>Sar</taxon>
        <taxon>Stramenopiles</taxon>
        <taxon>Ochrophyta</taxon>
        <taxon>Bacillariophyta</taxon>
        <taxon>Bacillariophyceae</taxon>
        <taxon>Bacillariophycidae</taxon>
        <taxon>Naviculales</taxon>
        <taxon>Naviculaceae</taxon>
        <taxon>Craspedostauros</taxon>
    </lineage>
</organism>
<dbReference type="CDD" id="cd02961">
    <property type="entry name" value="PDI_a_family"/>
    <property type="match status" value="1"/>
</dbReference>
<gene>
    <name evidence="4" type="ORF">CAUS1442_LOCUS14560</name>
</gene>
<sequence>MKPAWDQLGDEFAASSSVVIGDVDCTSEPAKALCDNFEIRGYPTIKYFADGDEKGQDYNGGRDFDSLKKFVEDELVVNCDIENPAECSEKEKKYIEKMKGKPSEERIKQLKRLDGMKANSMKAELKAWISQRMHILRSLEPHAEL</sequence>
<keyword evidence="2" id="KW-0732">Signal</keyword>
<evidence type="ECO:0000256" key="2">
    <source>
        <dbReference type="ARBA" id="ARBA00022729"/>
    </source>
</evidence>
<dbReference type="EMBL" id="HBEF01023524">
    <property type="protein sequence ID" value="CAD8342425.1"/>
    <property type="molecule type" value="Transcribed_RNA"/>
</dbReference>
<reference evidence="4" key="1">
    <citation type="submission" date="2021-01" db="EMBL/GenBank/DDBJ databases">
        <authorList>
            <person name="Corre E."/>
            <person name="Pelletier E."/>
            <person name="Niang G."/>
            <person name="Scheremetjew M."/>
            <person name="Finn R."/>
            <person name="Kale V."/>
            <person name="Holt S."/>
            <person name="Cochrane G."/>
            <person name="Meng A."/>
            <person name="Brown T."/>
            <person name="Cohen L."/>
        </authorList>
    </citation>
    <scope>NUCLEOTIDE SEQUENCE</scope>
    <source>
        <strain evidence="4">CCMP3328</strain>
    </source>
</reference>
<dbReference type="GO" id="GO:0006457">
    <property type="term" value="P:protein folding"/>
    <property type="evidence" value="ECO:0007669"/>
    <property type="project" value="TreeGrafter"/>
</dbReference>
<dbReference type="InterPro" id="IPR051063">
    <property type="entry name" value="PDI"/>
</dbReference>
<dbReference type="InterPro" id="IPR036249">
    <property type="entry name" value="Thioredoxin-like_sf"/>
</dbReference>
<dbReference type="Pfam" id="PF00085">
    <property type="entry name" value="Thioredoxin"/>
    <property type="match status" value="1"/>
</dbReference>
<dbReference type="PANTHER" id="PTHR45672">
    <property type="entry name" value="PROTEIN DISULFIDE-ISOMERASE C17H9.14C-RELATED"/>
    <property type="match status" value="1"/>
</dbReference>
<dbReference type="Gene3D" id="3.40.30.10">
    <property type="entry name" value="Glutaredoxin"/>
    <property type="match status" value="1"/>
</dbReference>
<feature type="domain" description="Thioredoxin" evidence="3">
    <location>
        <begin position="1"/>
        <end position="76"/>
    </location>
</feature>
<dbReference type="GO" id="GO:0003756">
    <property type="term" value="F:protein disulfide isomerase activity"/>
    <property type="evidence" value="ECO:0007669"/>
    <property type="project" value="TreeGrafter"/>
</dbReference>
<evidence type="ECO:0000256" key="1">
    <source>
        <dbReference type="ARBA" id="ARBA00006347"/>
    </source>
</evidence>
<accession>A0A7R9ZSJ5</accession>
<name>A0A7R9ZSJ5_9STRA</name>
<dbReference type="GO" id="GO:0005783">
    <property type="term" value="C:endoplasmic reticulum"/>
    <property type="evidence" value="ECO:0007669"/>
    <property type="project" value="TreeGrafter"/>
</dbReference>
<dbReference type="PROSITE" id="PS51352">
    <property type="entry name" value="THIOREDOXIN_2"/>
    <property type="match status" value="1"/>
</dbReference>
<evidence type="ECO:0000313" key="4">
    <source>
        <dbReference type="EMBL" id="CAD8342425.1"/>
    </source>
</evidence>
<dbReference type="PANTHER" id="PTHR45672:SF3">
    <property type="entry name" value="THIOREDOXIN DOMAIN-CONTAINING PROTEIN 5"/>
    <property type="match status" value="1"/>
</dbReference>
<comment type="similarity">
    <text evidence="1">Belongs to the protein disulfide isomerase family.</text>
</comment>